<dbReference type="PANTHER" id="PTHR13710">
    <property type="entry name" value="DNA HELICASE RECQ FAMILY MEMBER"/>
    <property type="match status" value="1"/>
</dbReference>
<dbReference type="InterPro" id="IPR001650">
    <property type="entry name" value="Helicase_C-like"/>
</dbReference>
<dbReference type="GO" id="GO:0043138">
    <property type="term" value="F:3'-5' DNA helicase activity"/>
    <property type="evidence" value="ECO:0007669"/>
    <property type="project" value="UniProtKB-EC"/>
</dbReference>
<name>A0A9P5BTV3_9PLEO</name>
<comment type="similarity">
    <text evidence="1">Belongs to the helicase family. RecQ subfamily.</text>
</comment>
<dbReference type="EMBL" id="SWKV01000487">
    <property type="protein sequence ID" value="KAF3020323.1"/>
    <property type="molecule type" value="Genomic_DNA"/>
</dbReference>
<gene>
    <name evidence="6" type="ORF">E8E12_000192</name>
</gene>
<dbReference type="PROSITE" id="PS51194">
    <property type="entry name" value="HELICASE_CTER"/>
    <property type="match status" value="1"/>
</dbReference>
<reference evidence="6" key="1">
    <citation type="submission" date="2019-04" db="EMBL/GenBank/DDBJ databases">
        <title>Sequencing of skin fungus with MAO and IRED activity.</title>
        <authorList>
            <person name="Marsaioli A.J."/>
            <person name="Bonatto J.M.C."/>
            <person name="Reis Junior O."/>
        </authorList>
    </citation>
    <scope>NUCLEOTIDE SEQUENCE</scope>
    <source>
        <strain evidence="6">28M1</strain>
    </source>
</reference>
<keyword evidence="7" id="KW-1185">Reference proteome</keyword>
<dbReference type="GO" id="GO:0000724">
    <property type="term" value="P:double-strand break repair via homologous recombination"/>
    <property type="evidence" value="ECO:0007669"/>
    <property type="project" value="TreeGrafter"/>
</dbReference>
<dbReference type="Proteomes" id="UP000758155">
    <property type="component" value="Unassembled WGS sequence"/>
</dbReference>
<feature type="region of interest" description="Disordered" evidence="4">
    <location>
        <begin position="1"/>
        <end position="24"/>
    </location>
</feature>
<dbReference type="Gene3D" id="3.40.50.300">
    <property type="entry name" value="P-loop containing nucleotide triphosphate hydrolases"/>
    <property type="match status" value="1"/>
</dbReference>
<feature type="compositionally biased region" description="Basic and acidic residues" evidence="4">
    <location>
        <begin position="1"/>
        <end position="18"/>
    </location>
</feature>
<dbReference type="SUPFAM" id="SSF52540">
    <property type="entry name" value="P-loop containing nucleoside triphosphate hydrolases"/>
    <property type="match status" value="1"/>
</dbReference>
<dbReference type="Pfam" id="PF00271">
    <property type="entry name" value="Helicase_C"/>
    <property type="match status" value="1"/>
</dbReference>
<accession>A0A9P5BTV3</accession>
<comment type="caution">
    <text evidence="6">The sequence shown here is derived from an EMBL/GenBank/DDBJ whole genome shotgun (WGS) entry which is preliminary data.</text>
</comment>
<evidence type="ECO:0000259" key="5">
    <source>
        <dbReference type="PROSITE" id="PS51194"/>
    </source>
</evidence>
<dbReference type="OrthoDB" id="3792408at2759"/>
<evidence type="ECO:0000256" key="1">
    <source>
        <dbReference type="ARBA" id="ARBA00005446"/>
    </source>
</evidence>
<dbReference type="AlphaFoldDB" id="A0A9P5BTV3"/>
<comment type="catalytic activity">
    <reaction evidence="2">
        <text>Couples ATP hydrolysis with the unwinding of duplex DNA by translocating in the 3'-5' direction.</text>
        <dbReference type="EC" id="5.6.2.4"/>
    </reaction>
</comment>
<dbReference type="SMART" id="SM00490">
    <property type="entry name" value="HELICc"/>
    <property type="match status" value="1"/>
</dbReference>
<dbReference type="GO" id="GO:0005694">
    <property type="term" value="C:chromosome"/>
    <property type="evidence" value="ECO:0007669"/>
    <property type="project" value="TreeGrafter"/>
</dbReference>
<protein>
    <recommendedName>
        <fullName evidence="3">DNA 3'-5' helicase</fullName>
        <ecNumber evidence="3">5.6.2.4</ecNumber>
    </recommendedName>
</protein>
<sequence>ERNLAARRAEADGDDRKGHAGYLPTATLPPTLQPAFLHAAALDQRTLTICRDEHTTRSNIAYRVHEYKRSTLHNTLTALVVTKRKKYGPEAQILVFCTSVNETKRLGKYLSCSAYWREMATDDEKARMVRRFTSGLEKLCTATSLLSLGIDAPGVRVVIHVSMSRQVLHFVQESGRAGRTGAPSEAIVLRAHWQTKSGQEEKWSGYKLESPAEEFLSTDTCRRIPIDRHMDGRQDRERCEAREAKCDLCKQCPRGTKRRVEDEAPGQLFTAVAAAEAEQARFERTLAVDEQKVEIQLRRRREEAQYSLERLQEHFSRWKDVCIICMAVEAESASHKWEACPNASEAQIQAIEKSIKWTHSVKWAAFARCNYCWAPQAMCNR</sequence>
<dbReference type="EC" id="5.6.2.4" evidence="3"/>
<organism evidence="6 7">
    <name type="scientific">Didymella heteroderae</name>
    <dbReference type="NCBI Taxonomy" id="1769908"/>
    <lineage>
        <taxon>Eukaryota</taxon>
        <taxon>Fungi</taxon>
        <taxon>Dikarya</taxon>
        <taxon>Ascomycota</taxon>
        <taxon>Pezizomycotina</taxon>
        <taxon>Dothideomycetes</taxon>
        <taxon>Pleosporomycetidae</taxon>
        <taxon>Pleosporales</taxon>
        <taxon>Pleosporineae</taxon>
        <taxon>Didymellaceae</taxon>
        <taxon>Didymella</taxon>
    </lineage>
</organism>
<evidence type="ECO:0000256" key="4">
    <source>
        <dbReference type="SAM" id="MobiDB-lite"/>
    </source>
</evidence>
<evidence type="ECO:0000313" key="7">
    <source>
        <dbReference type="Proteomes" id="UP000758155"/>
    </source>
</evidence>
<dbReference type="GO" id="GO:0009378">
    <property type="term" value="F:four-way junction helicase activity"/>
    <property type="evidence" value="ECO:0007669"/>
    <property type="project" value="TreeGrafter"/>
</dbReference>
<evidence type="ECO:0000256" key="3">
    <source>
        <dbReference type="ARBA" id="ARBA00034808"/>
    </source>
</evidence>
<evidence type="ECO:0000256" key="2">
    <source>
        <dbReference type="ARBA" id="ARBA00034617"/>
    </source>
</evidence>
<dbReference type="GO" id="GO:0005737">
    <property type="term" value="C:cytoplasm"/>
    <property type="evidence" value="ECO:0007669"/>
    <property type="project" value="TreeGrafter"/>
</dbReference>
<dbReference type="PANTHER" id="PTHR13710:SF154">
    <property type="entry name" value="RECQ HELICASE, PUTATIVE (AFU_ORTHOLOGUE AFUA_6G14720)-RELATED"/>
    <property type="match status" value="1"/>
</dbReference>
<dbReference type="InterPro" id="IPR027417">
    <property type="entry name" value="P-loop_NTPase"/>
</dbReference>
<feature type="non-terminal residue" evidence="6">
    <location>
        <position position="381"/>
    </location>
</feature>
<evidence type="ECO:0000313" key="6">
    <source>
        <dbReference type="EMBL" id="KAF3020323.1"/>
    </source>
</evidence>
<feature type="non-terminal residue" evidence="6">
    <location>
        <position position="1"/>
    </location>
</feature>
<proteinExistence type="inferred from homology"/>
<feature type="domain" description="Helicase C-terminal" evidence="5">
    <location>
        <begin position="75"/>
        <end position="232"/>
    </location>
</feature>